<protein>
    <submittedName>
        <fullName evidence="2">Uncharacterized protein</fullName>
    </submittedName>
</protein>
<comment type="caution">
    <text evidence="2">The sequence shown here is derived from an EMBL/GenBank/DDBJ whole genome shotgun (WGS) entry which is preliminary data.</text>
</comment>
<evidence type="ECO:0000313" key="2">
    <source>
        <dbReference type="EMBL" id="KAF2198959.1"/>
    </source>
</evidence>
<dbReference type="EMBL" id="ML994105">
    <property type="protein sequence ID" value="KAF2198959.1"/>
    <property type="molecule type" value="Genomic_DNA"/>
</dbReference>
<evidence type="ECO:0000313" key="3">
    <source>
        <dbReference type="Proteomes" id="UP000799536"/>
    </source>
</evidence>
<dbReference type="AlphaFoldDB" id="A0A9P4JIL9"/>
<feature type="region of interest" description="Disordered" evidence="1">
    <location>
        <begin position="18"/>
        <end position="84"/>
    </location>
</feature>
<dbReference type="Proteomes" id="UP000799536">
    <property type="component" value="Unassembled WGS sequence"/>
</dbReference>
<feature type="compositionally biased region" description="Low complexity" evidence="1">
    <location>
        <begin position="60"/>
        <end position="75"/>
    </location>
</feature>
<accession>A0A9P4JIL9</accession>
<dbReference type="OrthoDB" id="3797248at2759"/>
<proteinExistence type="predicted"/>
<organism evidence="2 3">
    <name type="scientific">Delitschia confertaspora ATCC 74209</name>
    <dbReference type="NCBI Taxonomy" id="1513339"/>
    <lineage>
        <taxon>Eukaryota</taxon>
        <taxon>Fungi</taxon>
        <taxon>Dikarya</taxon>
        <taxon>Ascomycota</taxon>
        <taxon>Pezizomycotina</taxon>
        <taxon>Dothideomycetes</taxon>
        <taxon>Pleosporomycetidae</taxon>
        <taxon>Pleosporales</taxon>
        <taxon>Delitschiaceae</taxon>
        <taxon>Delitschia</taxon>
    </lineage>
</organism>
<sequence length="134" mass="14243">MSSGPRYHIPFPTNFLAVNTPIKKSSPSTTATTPARPVTPPEDMAPHSFLSNVPHKSQRTESMSSQSSAEPSSPAFKAADATPATQKAVHIFKPLAVNQKYSPPKGAAEVLLPGEEVPHMFLSNSPKAGRRPSA</sequence>
<gene>
    <name evidence="2" type="ORF">GQ43DRAFT_442885</name>
</gene>
<reference evidence="2" key="1">
    <citation type="journal article" date="2020" name="Stud. Mycol.">
        <title>101 Dothideomycetes genomes: a test case for predicting lifestyles and emergence of pathogens.</title>
        <authorList>
            <person name="Haridas S."/>
            <person name="Albert R."/>
            <person name="Binder M."/>
            <person name="Bloem J."/>
            <person name="Labutti K."/>
            <person name="Salamov A."/>
            <person name="Andreopoulos B."/>
            <person name="Baker S."/>
            <person name="Barry K."/>
            <person name="Bills G."/>
            <person name="Bluhm B."/>
            <person name="Cannon C."/>
            <person name="Castanera R."/>
            <person name="Culley D."/>
            <person name="Daum C."/>
            <person name="Ezra D."/>
            <person name="Gonzalez J."/>
            <person name="Henrissat B."/>
            <person name="Kuo A."/>
            <person name="Liang C."/>
            <person name="Lipzen A."/>
            <person name="Lutzoni F."/>
            <person name="Magnuson J."/>
            <person name="Mondo S."/>
            <person name="Nolan M."/>
            <person name="Ohm R."/>
            <person name="Pangilinan J."/>
            <person name="Park H.-J."/>
            <person name="Ramirez L."/>
            <person name="Alfaro M."/>
            <person name="Sun H."/>
            <person name="Tritt A."/>
            <person name="Yoshinaga Y."/>
            <person name="Zwiers L.-H."/>
            <person name="Turgeon B."/>
            <person name="Goodwin S."/>
            <person name="Spatafora J."/>
            <person name="Crous P."/>
            <person name="Grigoriev I."/>
        </authorList>
    </citation>
    <scope>NUCLEOTIDE SEQUENCE</scope>
    <source>
        <strain evidence="2">ATCC 74209</strain>
    </source>
</reference>
<evidence type="ECO:0000256" key="1">
    <source>
        <dbReference type="SAM" id="MobiDB-lite"/>
    </source>
</evidence>
<name>A0A9P4JIL9_9PLEO</name>
<keyword evidence="3" id="KW-1185">Reference proteome</keyword>
<feature type="compositionally biased region" description="Low complexity" evidence="1">
    <location>
        <begin position="20"/>
        <end position="36"/>
    </location>
</feature>